<evidence type="ECO:0000256" key="2">
    <source>
        <dbReference type="ARBA" id="ARBA00004496"/>
    </source>
</evidence>
<keyword evidence="5" id="KW-0963">Cytoplasm</keyword>
<comment type="caution">
    <text evidence="8">The sequence shown here is derived from an EMBL/GenBank/DDBJ whole genome shotgun (WGS) entry which is preliminary data.</text>
</comment>
<sequence length="126" mass="15029">MPKQHWLLSYLTQYPNVLPYLFTANFSAVLFEERQNQWSLSRPLLCLILLNPDYWEQYTRNLVLYQLPERRDILAKALSSLMQDVEISLISKNRDRFTQNLSTFKRELTNDNVILVVPPMDMKMTM</sequence>
<evidence type="ECO:0000256" key="7">
    <source>
        <dbReference type="ARBA" id="ARBA00023242"/>
    </source>
</evidence>
<comment type="subcellular location">
    <subcellularLocation>
        <location evidence="2">Cytoplasm</location>
    </subcellularLocation>
    <subcellularLocation>
        <location evidence="1">Nucleus</location>
    </subcellularLocation>
</comment>
<dbReference type="GO" id="GO:0006611">
    <property type="term" value="P:protein export from nucleus"/>
    <property type="evidence" value="ECO:0007669"/>
    <property type="project" value="TreeGrafter"/>
</dbReference>
<evidence type="ECO:0000256" key="3">
    <source>
        <dbReference type="ARBA" id="ARBA00009466"/>
    </source>
</evidence>
<dbReference type="PANTHER" id="PTHR12596:SF2">
    <property type="entry name" value="EXPORTIN-7 ISOFORM X1"/>
    <property type="match status" value="1"/>
</dbReference>
<reference evidence="8 9" key="1">
    <citation type="submission" date="2017-11" db="EMBL/GenBank/DDBJ databases">
        <title>The genome of Rhizophagus clarus HR1 reveals common genetic basis of auxotrophy among arbuscular mycorrhizal fungi.</title>
        <authorList>
            <person name="Kobayashi Y."/>
        </authorList>
    </citation>
    <scope>NUCLEOTIDE SEQUENCE [LARGE SCALE GENOMIC DNA]</scope>
    <source>
        <strain evidence="8 9">HR1</strain>
    </source>
</reference>
<comment type="similarity">
    <text evidence="3">Belongs to the exportin family.</text>
</comment>
<dbReference type="InterPro" id="IPR044189">
    <property type="entry name" value="XPO4/7-like"/>
</dbReference>
<protein>
    <submittedName>
        <fullName evidence="8">Uncharacterized protein</fullName>
    </submittedName>
</protein>
<organism evidence="8 9">
    <name type="scientific">Rhizophagus clarus</name>
    <dbReference type="NCBI Taxonomy" id="94130"/>
    <lineage>
        <taxon>Eukaryota</taxon>
        <taxon>Fungi</taxon>
        <taxon>Fungi incertae sedis</taxon>
        <taxon>Mucoromycota</taxon>
        <taxon>Glomeromycotina</taxon>
        <taxon>Glomeromycetes</taxon>
        <taxon>Glomerales</taxon>
        <taxon>Glomeraceae</taxon>
        <taxon>Rhizophagus</taxon>
    </lineage>
</organism>
<dbReference type="AlphaFoldDB" id="A0A2Z6RIG2"/>
<evidence type="ECO:0000313" key="9">
    <source>
        <dbReference type="Proteomes" id="UP000247702"/>
    </source>
</evidence>
<accession>A0A2Z6RIG2</accession>
<evidence type="ECO:0000256" key="4">
    <source>
        <dbReference type="ARBA" id="ARBA00022448"/>
    </source>
</evidence>
<proteinExistence type="inferred from homology"/>
<keyword evidence="7" id="KW-0539">Nucleus</keyword>
<keyword evidence="4" id="KW-0813">Transport</keyword>
<evidence type="ECO:0000313" key="8">
    <source>
        <dbReference type="EMBL" id="GBC01861.1"/>
    </source>
</evidence>
<keyword evidence="9" id="KW-1185">Reference proteome</keyword>
<keyword evidence="6" id="KW-0653">Protein transport</keyword>
<dbReference type="GO" id="GO:0005049">
    <property type="term" value="F:nuclear export signal receptor activity"/>
    <property type="evidence" value="ECO:0007669"/>
    <property type="project" value="InterPro"/>
</dbReference>
<dbReference type="PANTHER" id="PTHR12596">
    <property type="entry name" value="EXPORTIN 4,7-RELATED"/>
    <property type="match status" value="1"/>
</dbReference>
<dbReference type="GO" id="GO:0005643">
    <property type="term" value="C:nuclear pore"/>
    <property type="evidence" value="ECO:0007669"/>
    <property type="project" value="TreeGrafter"/>
</dbReference>
<gene>
    <name evidence="8" type="ORF">RclHR1_04360006</name>
</gene>
<dbReference type="STRING" id="94130.A0A2Z6RIG2"/>
<evidence type="ECO:0000256" key="6">
    <source>
        <dbReference type="ARBA" id="ARBA00022927"/>
    </source>
</evidence>
<dbReference type="Proteomes" id="UP000247702">
    <property type="component" value="Unassembled WGS sequence"/>
</dbReference>
<evidence type="ECO:0000256" key="5">
    <source>
        <dbReference type="ARBA" id="ARBA00022490"/>
    </source>
</evidence>
<evidence type="ECO:0000256" key="1">
    <source>
        <dbReference type="ARBA" id="ARBA00004123"/>
    </source>
</evidence>
<dbReference type="EMBL" id="BEXD01003735">
    <property type="protein sequence ID" value="GBC01861.1"/>
    <property type="molecule type" value="Genomic_DNA"/>
</dbReference>
<dbReference type="GO" id="GO:0005737">
    <property type="term" value="C:cytoplasm"/>
    <property type="evidence" value="ECO:0007669"/>
    <property type="project" value="UniProtKB-SubCell"/>
</dbReference>
<name>A0A2Z6RIG2_9GLOM</name>